<sequence length="716" mass="74570">MTSEATVAPTGPAERIRALFNPRSVALVGATDKSLWSWTVYRNMCERGFSGPVHLVNPTADTVHGAPAHPSVAAIGEPVDLAYVMVPTEAVLPVVAEAAEHGTRSFVILTAGFGETGTGGRALEAELVDYAHRNGLLILGPNGNGYINAAAGMAPFGLPFPQSIKPGGIAFVLQSGALTTSLLSLADARDVGLSLMVAMGNEAMLSLSDVVDYLVDDPATKVIALFVESIRDTDAFRAAAQRALRAGKPVVAIKVGRSQAGARAALAHTGSLVGDDSVVDAAFRQMGVIRVRSLEELVVTSGLLAATGELPGARIGVVSPSGGACDLVADRAADEGLEVPEYHPETVARLREILPEFARAHNPLDVTGYILVNPTLLSDAVRAVAPDPGVDLVLAFAEPPRYPTAAPQVAIDRAKAITSTIEEVRDRHGTPVVLLGNVLTDVTEHAKGVREQSGMPHVGGGIEMGVSAVGHAVRWSRARRRMDSVVPRARATEPALPRQPGGVWAEHQAIELLSAAEIPTAPTSLARDAETAAAAASRIGFPVVVKVAAPGLAHKSDIGGVRLGLRTVEEVRAAHEAVVAAGAAHGEVLGSTVQPYRPPGGVELIVGVVRDPLWGAVLAVGLGGVWVEVLGDSAQRLLPVTQADVRDMLAELRGAELLRGVRGQPAADLDRLVEVVLGVGALAHQLGERLESLEINPLRVSGTEVEALDALVVWRE</sequence>
<gene>
    <name evidence="4" type="ORF">F4561_001263</name>
</gene>
<dbReference type="SMART" id="SM00881">
    <property type="entry name" value="CoA_binding"/>
    <property type="match status" value="1"/>
</dbReference>
<dbReference type="InterPro" id="IPR013815">
    <property type="entry name" value="ATP_grasp_subdomain_1"/>
</dbReference>
<dbReference type="PROSITE" id="PS50975">
    <property type="entry name" value="ATP_GRASP"/>
    <property type="match status" value="1"/>
</dbReference>
<dbReference type="PANTHER" id="PTHR42793:SF1">
    <property type="entry name" value="PEPTIDYL-LYSINE N-ACETYLTRANSFERASE PATZ"/>
    <property type="match status" value="1"/>
</dbReference>
<dbReference type="Gene3D" id="3.40.50.720">
    <property type="entry name" value="NAD(P)-binding Rossmann-like Domain"/>
    <property type="match status" value="1"/>
</dbReference>
<dbReference type="PANTHER" id="PTHR42793">
    <property type="entry name" value="COA BINDING DOMAIN CONTAINING PROTEIN"/>
    <property type="match status" value="1"/>
</dbReference>
<dbReference type="InterPro" id="IPR003781">
    <property type="entry name" value="CoA-bd"/>
</dbReference>
<name>A0A7W7RF11_9ACTN</name>
<evidence type="ECO:0000259" key="3">
    <source>
        <dbReference type="PROSITE" id="PS50975"/>
    </source>
</evidence>
<protein>
    <submittedName>
        <fullName evidence="4">Acyl-CoA synthetase (NDP forming)</fullName>
    </submittedName>
</protein>
<reference evidence="4 5" key="1">
    <citation type="submission" date="2020-08" db="EMBL/GenBank/DDBJ databases">
        <title>Sequencing the genomes of 1000 actinobacteria strains.</title>
        <authorList>
            <person name="Klenk H.-P."/>
        </authorList>
    </citation>
    <scope>NUCLEOTIDE SEQUENCE [LARGE SCALE GENOMIC DNA]</scope>
    <source>
        <strain evidence="4 5">DSM 102030</strain>
    </source>
</reference>
<proteinExistence type="inferred from homology"/>
<keyword evidence="5" id="KW-1185">Reference proteome</keyword>
<organism evidence="4 5">
    <name type="scientific">Lipingzhangella halophila</name>
    <dbReference type="NCBI Taxonomy" id="1783352"/>
    <lineage>
        <taxon>Bacteria</taxon>
        <taxon>Bacillati</taxon>
        <taxon>Actinomycetota</taxon>
        <taxon>Actinomycetes</taxon>
        <taxon>Streptosporangiales</taxon>
        <taxon>Nocardiopsidaceae</taxon>
        <taxon>Lipingzhangella</taxon>
    </lineage>
</organism>
<dbReference type="GO" id="GO:0046872">
    <property type="term" value="F:metal ion binding"/>
    <property type="evidence" value="ECO:0007669"/>
    <property type="project" value="InterPro"/>
</dbReference>
<dbReference type="InterPro" id="IPR016102">
    <property type="entry name" value="Succinyl-CoA_synth-like"/>
</dbReference>
<accession>A0A7W7RF11</accession>
<dbReference type="InterPro" id="IPR036291">
    <property type="entry name" value="NAD(P)-bd_dom_sf"/>
</dbReference>
<dbReference type="Gene3D" id="3.30.470.20">
    <property type="entry name" value="ATP-grasp fold, B domain"/>
    <property type="match status" value="1"/>
</dbReference>
<dbReference type="InterPro" id="IPR032875">
    <property type="entry name" value="Succ_CoA_lig_flav_dom"/>
</dbReference>
<comment type="caution">
    <text evidence="4">The sequence shown here is derived from an EMBL/GenBank/DDBJ whole genome shotgun (WGS) entry which is preliminary data.</text>
</comment>
<dbReference type="FunFam" id="3.30.1490.20:FF:000020">
    <property type="entry name" value="Protein lysine acetyltransferase"/>
    <property type="match status" value="1"/>
</dbReference>
<dbReference type="GO" id="GO:0043758">
    <property type="term" value="F:acetate-CoA ligase (ADP-forming) activity"/>
    <property type="evidence" value="ECO:0007669"/>
    <property type="project" value="InterPro"/>
</dbReference>
<dbReference type="InterPro" id="IPR043938">
    <property type="entry name" value="Ligase_CoA_dom"/>
</dbReference>
<dbReference type="SUPFAM" id="SSF51735">
    <property type="entry name" value="NAD(P)-binding Rossmann-fold domains"/>
    <property type="match status" value="1"/>
</dbReference>
<keyword evidence="2" id="KW-0067">ATP-binding</keyword>
<evidence type="ECO:0000313" key="5">
    <source>
        <dbReference type="Proteomes" id="UP000523007"/>
    </source>
</evidence>
<dbReference type="Gene3D" id="3.40.50.261">
    <property type="entry name" value="Succinyl-CoA synthetase domains"/>
    <property type="match status" value="2"/>
</dbReference>
<comment type="similarity">
    <text evidence="1">In the N-terminal section; belongs to the acetate CoA ligase alpha subunit family.</text>
</comment>
<dbReference type="RefSeq" id="WP_246437147.1">
    <property type="nucleotide sequence ID" value="NZ_JACHJT010000001.1"/>
</dbReference>
<evidence type="ECO:0000256" key="1">
    <source>
        <dbReference type="ARBA" id="ARBA00060888"/>
    </source>
</evidence>
<dbReference type="Pfam" id="PF19045">
    <property type="entry name" value="Ligase_CoA_2"/>
    <property type="match status" value="1"/>
</dbReference>
<dbReference type="SUPFAM" id="SSF52210">
    <property type="entry name" value="Succinyl-CoA synthetase domains"/>
    <property type="match status" value="2"/>
</dbReference>
<dbReference type="AlphaFoldDB" id="A0A7W7RF11"/>
<dbReference type="GO" id="GO:0005524">
    <property type="term" value="F:ATP binding"/>
    <property type="evidence" value="ECO:0007669"/>
    <property type="project" value="UniProtKB-UniRule"/>
</dbReference>
<dbReference type="Gene3D" id="3.30.1490.20">
    <property type="entry name" value="ATP-grasp fold, A domain"/>
    <property type="match status" value="1"/>
</dbReference>
<dbReference type="SUPFAM" id="SSF56059">
    <property type="entry name" value="Glutathione synthetase ATP-binding domain-like"/>
    <property type="match status" value="1"/>
</dbReference>
<feature type="domain" description="ATP-grasp" evidence="3">
    <location>
        <begin position="510"/>
        <end position="546"/>
    </location>
</feature>
<dbReference type="Pfam" id="PF13549">
    <property type="entry name" value="ATP-grasp_5"/>
    <property type="match status" value="1"/>
</dbReference>
<dbReference type="InterPro" id="IPR011761">
    <property type="entry name" value="ATP-grasp"/>
</dbReference>
<dbReference type="Pfam" id="PF13380">
    <property type="entry name" value="CoA_binding_2"/>
    <property type="match status" value="1"/>
</dbReference>
<dbReference type="Pfam" id="PF13607">
    <property type="entry name" value="Succ_CoA_lig"/>
    <property type="match status" value="1"/>
</dbReference>
<evidence type="ECO:0000256" key="2">
    <source>
        <dbReference type="PROSITE-ProRule" id="PRU00409"/>
    </source>
</evidence>
<keyword evidence="2" id="KW-0547">Nucleotide-binding</keyword>
<dbReference type="EMBL" id="JACHJT010000001">
    <property type="protein sequence ID" value="MBB4930443.1"/>
    <property type="molecule type" value="Genomic_DNA"/>
</dbReference>
<evidence type="ECO:0000313" key="4">
    <source>
        <dbReference type="EMBL" id="MBB4930443.1"/>
    </source>
</evidence>
<dbReference type="Proteomes" id="UP000523007">
    <property type="component" value="Unassembled WGS sequence"/>
</dbReference>